<dbReference type="InterPro" id="IPR025952">
    <property type="entry name" value="R3H-assoc_dom"/>
</dbReference>
<feature type="domain" description="R3H-associated N-terminal" evidence="1">
    <location>
        <begin position="31"/>
        <end position="111"/>
    </location>
</feature>
<dbReference type="GO" id="GO:0003676">
    <property type="term" value="F:nucleic acid binding"/>
    <property type="evidence" value="ECO:0007669"/>
    <property type="project" value="InterPro"/>
</dbReference>
<dbReference type="EMBL" id="CAJGYO010000009">
    <property type="protein sequence ID" value="CAD6254863.1"/>
    <property type="molecule type" value="Genomic_DNA"/>
</dbReference>
<dbReference type="PANTHER" id="PTHR32019">
    <property type="entry name" value="R3H DOMAIN-CONTAINING PROTEIN 4"/>
    <property type="match status" value="1"/>
</dbReference>
<evidence type="ECO:0000313" key="2">
    <source>
        <dbReference type="EMBL" id="CAD6254863.1"/>
    </source>
</evidence>
<proteinExistence type="predicted"/>
<protein>
    <recommendedName>
        <fullName evidence="1">R3H-associated N-terminal domain-containing protein</fullName>
    </recommendedName>
</protein>
<dbReference type="Proteomes" id="UP000604825">
    <property type="component" value="Unassembled WGS sequence"/>
</dbReference>
<keyword evidence="3" id="KW-1185">Reference proteome</keyword>
<name>A0A811QGD4_9POAL</name>
<dbReference type="Pfam" id="PF13902">
    <property type="entry name" value="R3H-assoc"/>
    <property type="match status" value="1"/>
</dbReference>
<dbReference type="InterPro" id="IPR036867">
    <property type="entry name" value="R3H_dom_sf"/>
</dbReference>
<dbReference type="PANTHER" id="PTHR32019:SF2">
    <property type="entry name" value="R3H DOMAIN-CONTAINING PROTEIN 4"/>
    <property type="match status" value="1"/>
</dbReference>
<comment type="caution">
    <text evidence="2">The sequence shown here is derived from an EMBL/GenBank/DDBJ whole genome shotgun (WGS) entry which is preliminary data.</text>
</comment>
<gene>
    <name evidence="2" type="ORF">NCGR_LOCUS38462</name>
</gene>
<organism evidence="2 3">
    <name type="scientific">Miscanthus lutarioriparius</name>
    <dbReference type="NCBI Taxonomy" id="422564"/>
    <lineage>
        <taxon>Eukaryota</taxon>
        <taxon>Viridiplantae</taxon>
        <taxon>Streptophyta</taxon>
        <taxon>Embryophyta</taxon>
        <taxon>Tracheophyta</taxon>
        <taxon>Spermatophyta</taxon>
        <taxon>Magnoliopsida</taxon>
        <taxon>Liliopsida</taxon>
        <taxon>Poales</taxon>
        <taxon>Poaceae</taxon>
        <taxon>PACMAD clade</taxon>
        <taxon>Panicoideae</taxon>
        <taxon>Andropogonodae</taxon>
        <taxon>Andropogoneae</taxon>
        <taxon>Saccharinae</taxon>
        <taxon>Miscanthus</taxon>
    </lineage>
</organism>
<dbReference type="AlphaFoldDB" id="A0A811QGD4"/>
<accession>A0A811QGD4</accession>
<dbReference type="InterPro" id="IPR039629">
    <property type="entry name" value="R3HDM4"/>
</dbReference>
<dbReference type="SUPFAM" id="SSF82708">
    <property type="entry name" value="R3H domain"/>
    <property type="match status" value="1"/>
</dbReference>
<dbReference type="OrthoDB" id="75169at2759"/>
<sequence length="172" mass="19678">MASADLLRREEEFYSSLFDSAKGDGAKSRSQLIERKIELLEDMATKVSNRRSRKWMNDRLLIELVPRLHVEETKGLFAPPPWGEEAPLSAFCRTSVGEWDAFRSIDMDAEDPFQRLLLHGVCEFYNVTSTTTSSVRDGRPWKTTTIKKRQGTGVPSRITLVNFLRMKKNGSH</sequence>
<evidence type="ECO:0000259" key="1">
    <source>
        <dbReference type="Pfam" id="PF13902"/>
    </source>
</evidence>
<evidence type="ECO:0000313" key="3">
    <source>
        <dbReference type="Proteomes" id="UP000604825"/>
    </source>
</evidence>
<reference evidence="2" key="1">
    <citation type="submission" date="2020-10" db="EMBL/GenBank/DDBJ databases">
        <authorList>
            <person name="Han B."/>
            <person name="Lu T."/>
            <person name="Zhao Q."/>
            <person name="Huang X."/>
            <person name="Zhao Y."/>
        </authorList>
    </citation>
    <scope>NUCLEOTIDE SEQUENCE</scope>
</reference>